<dbReference type="EMBL" id="ANIE01000003">
    <property type="protein sequence ID" value="KEF32518.1"/>
    <property type="molecule type" value="Genomic_DNA"/>
</dbReference>
<dbReference type="InterPro" id="IPR000868">
    <property type="entry name" value="Isochorismatase-like_dom"/>
</dbReference>
<organism evidence="2 3">
    <name type="scientific">Marinobacter nitratireducens</name>
    <dbReference type="NCBI Taxonomy" id="1137280"/>
    <lineage>
        <taxon>Bacteria</taxon>
        <taxon>Pseudomonadati</taxon>
        <taxon>Pseudomonadota</taxon>
        <taxon>Gammaproteobacteria</taxon>
        <taxon>Pseudomonadales</taxon>
        <taxon>Marinobacteraceae</taxon>
        <taxon>Marinobacter</taxon>
    </lineage>
</organism>
<name>A0A072N6C5_9GAMM</name>
<dbReference type="InterPro" id="IPR036380">
    <property type="entry name" value="Isochorismatase-like_sf"/>
</dbReference>
<dbReference type="Gene3D" id="3.40.50.850">
    <property type="entry name" value="Isochorismatase-like"/>
    <property type="match status" value="1"/>
</dbReference>
<accession>A0A072N6C5</accession>
<dbReference type="PANTHER" id="PTHR14119:SF3">
    <property type="entry name" value="ISOCHORISMATASE DOMAIN-CONTAINING PROTEIN 2"/>
    <property type="match status" value="1"/>
</dbReference>
<dbReference type="STRING" id="1137280.D777_01152"/>
<dbReference type="RefSeq" id="WP_036129203.1">
    <property type="nucleotide sequence ID" value="NZ_ANIE01000003.1"/>
</dbReference>
<protein>
    <submittedName>
        <fullName evidence="2">Isochorismatase</fullName>
    </submittedName>
</protein>
<dbReference type="InterPro" id="IPR050993">
    <property type="entry name" value="Isochorismatase_domain"/>
</dbReference>
<gene>
    <name evidence="2" type="ORF">D777_01152</name>
</gene>
<proteinExistence type="predicted"/>
<evidence type="ECO:0000313" key="3">
    <source>
        <dbReference type="Proteomes" id="UP000035057"/>
    </source>
</evidence>
<sequence>MLMKAEQSSLVFIDLQEKLMPAISHGQEVIDQSTILATIAGLLDVPVLGTEQLPEKLGPNVAEIRELCQQTIEKHHFDACPDGLIDSLPEGRPHIVIGGCETHVCMLQTAMSLLDAGFKVWVVADATGSRNEFDRDVALDRLHQSGAKIVTVEMVAFEWMRDSRHPRFKDVQALIK</sequence>
<evidence type="ECO:0000259" key="1">
    <source>
        <dbReference type="Pfam" id="PF00857"/>
    </source>
</evidence>
<dbReference type="AlphaFoldDB" id="A0A072N6C5"/>
<reference evidence="2 3" key="1">
    <citation type="submission" date="2012-12" db="EMBL/GenBank/DDBJ databases">
        <title>Genome assembly of Marinobacter sp. AK21.</title>
        <authorList>
            <person name="Khatri I."/>
            <person name="Kumar R."/>
            <person name="Vaidya B."/>
            <person name="Subramanian S."/>
            <person name="Pinnaka A."/>
        </authorList>
    </citation>
    <scope>NUCLEOTIDE SEQUENCE [LARGE SCALE GENOMIC DNA]</scope>
    <source>
        <strain evidence="2 3">AK21</strain>
    </source>
</reference>
<dbReference type="SUPFAM" id="SSF52499">
    <property type="entry name" value="Isochorismatase-like hydrolases"/>
    <property type="match status" value="1"/>
</dbReference>
<keyword evidence="3" id="KW-1185">Reference proteome</keyword>
<dbReference type="Proteomes" id="UP000035057">
    <property type="component" value="Unassembled WGS sequence"/>
</dbReference>
<dbReference type="Pfam" id="PF00857">
    <property type="entry name" value="Isochorismatase"/>
    <property type="match status" value="1"/>
</dbReference>
<dbReference type="PANTHER" id="PTHR14119">
    <property type="entry name" value="HYDROLASE"/>
    <property type="match status" value="1"/>
</dbReference>
<dbReference type="PATRIC" id="fig|1137280.3.peg.966"/>
<dbReference type="OrthoDB" id="9796958at2"/>
<comment type="caution">
    <text evidence="2">The sequence shown here is derived from an EMBL/GenBank/DDBJ whole genome shotgun (WGS) entry which is preliminary data.</text>
</comment>
<evidence type="ECO:0000313" key="2">
    <source>
        <dbReference type="EMBL" id="KEF32518.1"/>
    </source>
</evidence>
<feature type="domain" description="Isochorismatase-like" evidence="1">
    <location>
        <begin position="10"/>
        <end position="153"/>
    </location>
</feature>